<evidence type="ECO:0000259" key="1">
    <source>
        <dbReference type="PROSITE" id="PS51186"/>
    </source>
</evidence>
<proteinExistence type="predicted"/>
<dbReference type="Gene3D" id="3.40.630.30">
    <property type="match status" value="1"/>
</dbReference>
<dbReference type="PROSITE" id="PS51186">
    <property type="entry name" value="GNAT"/>
    <property type="match status" value="1"/>
</dbReference>
<evidence type="ECO:0000313" key="3">
    <source>
        <dbReference type="Proteomes" id="UP000199701"/>
    </source>
</evidence>
<dbReference type="OrthoDB" id="9773249at2"/>
<dbReference type="Proteomes" id="UP000199701">
    <property type="component" value="Unassembled WGS sequence"/>
</dbReference>
<feature type="domain" description="N-acetyltransferase" evidence="1">
    <location>
        <begin position="15"/>
        <end position="165"/>
    </location>
</feature>
<name>A0A1I0RWX5_9FIRM</name>
<dbReference type="InterPro" id="IPR000182">
    <property type="entry name" value="GNAT_dom"/>
</dbReference>
<dbReference type="SUPFAM" id="SSF55729">
    <property type="entry name" value="Acyl-CoA N-acyltransferases (Nat)"/>
    <property type="match status" value="1"/>
</dbReference>
<dbReference type="AlphaFoldDB" id="A0A1I0RWX5"/>
<evidence type="ECO:0000313" key="2">
    <source>
        <dbReference type="EMBL" id="SEW46014.1"/>
    </source>
</evidence>
<dbReference type="RefSeq" id="WP_092458204.1">
    <property type="nucleotide sequence ID" value="NZ_FOJI01000028.1"/>
</dbReference>
<dbReference type="Pfam" id="PF00583">
    <property type="entry name" value="Acetyltransf_1"/>
    <property type="match status" value="1"/>
</dbReference>
<keyword evidence="3" id="KW-1185">Reference proteome</keyword>
<sequence length="165" mass="19381">MKYNMIPIKSQNQIEEFAKMAEIVWNEHFTSIIGKEQVDYMLERFQSEQAVTQQIDNQGYEYYFIEIEGNKVGYSGIHMEAEKMFLSKLYILKDYRKKGYASLAFAFLCNRCKENGLRSIYLTVNKYNTDTIQVYEAKGFKIIKDQVSDIGNGFVMDDYVMELTI</sequence>
<dbReference type="GO" id="GO:0016747">
    <property type="term" value="F:acyltransferase activity, transferring groups other than amino-acyl groups"/>
    <property type="evidence" value="ECO:0007669"/>
    <property type="project" value="InterPro"/>
</dbReference>
<dbReference type="CDD" id="cd04301">
    <property type="entry name" value="NAT_SF"/>
    <property type="match status" value="1"/>
</dbReference>
<reference evidence="2 3" key="1">
    <citation type="submission" date="2016-10" db="EMBL/GenBank/DDBJ databases">
        <authorList>
            <person name="de Groot N.N."/>
        </authorList>
    </citation>
    <scope>NUCLEOTIDE SEQUENCE [LARGE SCALE GENOMIC DNA]</scope>
    <source>
        <strain evidence="2 3">DSM 9179</strain>
    </source>
</reference>
<dbReference type="InterPro" id="IPR016181">
    <property type="entry name" value="Acyl_CoA_acyltransferase"/>
</dbReference>
<accession>A0A1I0RWX5</accession>
<protein>
    <submittedName>
        <fullName evidence="2">N-acetylglutamate synthase, GNAT family</fullName>
    </submittedName>
</protein>
<gene>
    <name evidence="2" type="ORF">SAMN05421659_12816</name>
</gene>
<organism evidence="2 3">
    <name type="scientific">[Clostridium] fimetarium</name>
    <dbReference type="NCBI Taxonomy" id="99656"/>
    <lineage>
        <taxon>Bacteria</taxon>
        <taxon>Bacillati</taxon>
        <taxon>Bacillota</taxon>
        <taxon>Clostridia</taxon>
        <taxon>Lachnospirales</taxon>
        <taxon>Lachnospiraceae</taxon>
    </lineage>
</organism>
<dbReference type="STRING" id="99656.SAMN05421659_12816"/>
<dbReference type="EMBL" id="FOJI01000028">
    <property type="protein sequence ID" value="SEW46014.1"/>
    <property type="molecule type" value="Genomic_DNA"/>
</dbReference>